<evidence type="ECO:0000313" key="7">
    <source>
        <dbReference type="Proteomes" id="UP000013085"/>
    </source>
</evidence>
<dbReference type="InterPro" id="IPR005119">
    <property type="entry name" value="LysR_subst-bd"/>
</dbReference>
<comment type="similarity">
    <text evidence="1">Belongs to the LysR transcriptional regulatory family.</text>
</comment>
<comment type="caution">
    <text evidence="6">The sequence shown here is derived from an EMBL/GenBank/DDBJ whole genome shotgun (WGS) entry which is preliminary data.</text>
</comment>
<dbReference type="AlphaFoldDB" id="A0A0E2HMV2"/>
<gene>
    <name evidence="6" type="ORF">HMPREF1090_02874</name>
</gene>
<evidence type="ECO:0000256" key="3">
    <source>
        <dbReference type="ARBA" id="ARBA00023125"/>
    </source>
</evidence>
<evidence type="ECO:0000256" key="2">
    <source>
        <dbReference type="ARBA" id="ARBA00023015"/>
    </source>
</evidence>
<dbReference type="PATRIC" id="fig|999408.3.peg.3106"/>
<dbReference type="PANTHER" id="PTHR30346">
    <property type="entry name" value="TRANSCRIPTIONAL DUAL REGULATOR HCAR-RELATED"/>
    <property type="match status" value="1"/>
</dbReference>
<dbReference type="RefSeq" id="WP_002588213.1">
    <property type="nucleotide sequence ID" value="NZ_KB851022.1"/>
</dbReference>
<dbReference type="Proteomes" id="UP000013085">
    <property type="component" value="Unassembled WGS sequence"/>
</dbReference>
<feature type="domain" description="HTH lysR-type" evidence="5">
    <location>
        <begin position="1"/>
        <end position="58"/>
    </location>
</feature>
<sequence length="296" mass="32639">MNTVQLECFLAVAEYLNFSKAADFLKITQPAVSHQITSLEDELGARLFARTSKNVSLTEAGLMFMEDASSILKIAFGAKNRLGMGGSDFLFLTVGCHNQSELDLLPPVIHRLAGRFPALHPSVKLIPFKSMANLLEEERIHVMFGFQQDDQKKPIGIFHELARTPLACVCSTGHPYAGRTCLNVDELKGPMVLGEPHRLPPSVLQSQIRVSSSCHPSELFFVDTYESILALVRAGLGYSLLPFYPGSDKKGLCYIPVTGIPPLAFGLYHKGVRGNTMLKEFIRLLDEEIAAGEFRT</sequence>
<dbReference type="FunFam" id="1.10.10.10:FF:000001">
    <property type="entry name" value="LysR family transcriptional regulator"/>
    <property type="match status" value="1"/>
</dbReference>
<organism evidence="6 7">
    <name type="scientific">[Clostridium] clostridioforme 90A8</name>
    <dbReference type="NCBI Taxonomy" id="999408"/>
    <lineage>
        <taxon>Bacteria</taxon>
        <taxon>Bacillati</taxon>
        <taxon>Bacillota</taxon>
        <taxon>Clostridia</taxon>
        <taxon>Lachnospirales</taxon>
        <taxon>Lachnospiraceae</taxon>
        <taxon>Enterocloster</taxon>
    </lineage>
</organism>
<dbReference type="EMBL" id="AGYR01000033">
    <property type="protein sequence ID" value="ENZ13369.1"/>
    <property type="molecule type" value="Genomic_DNA"/>
</dbReference>
<keyword evidence="4" id="KW-0804">Transcription</keyword>
<name>A0A0E2HMV2_9FIRM</name>
<keyword evidence="3" id="KW-0238">DNA-binding</keyword>
<evidence type="ECO:0000259" key="5">
    <source>
        <dbReference type="PROSITE" id="PS50931"/>
    </source>
</evidence>
<protein>
    <recommendedName>
        <fullName evidence="5">HTH lysR-type domain-containing protein</fullName>
    </recommendedName>
</protein>
<dbReference type="CDD" id="cd05466">
    <property type="entry name" value="PBP2_LTTR_substrate"/>
    <property type="match status" value="1"/>
</dbReference>
<proteinExistence type="inferred from homology"/>
<dbReference type="SUPFAM" id="SSF53850">
    <property type="entry name" value="Periplasmic binding protein-like II"/>
    <property type="match status" value="1"/>
</dbReference>
<evidence type="ECO:0000256" key="1">
    <source>
        <dbReference type="ARBA" id="ARBA00009437"/>
    </source>
</evidence>
<dbReference type="HOGENOM" id="CLU_039613_6_4_9"/>
<evidence type="ECO:0000313" key="6">
    <source>
        <dbReference type="EMBL" id="ENZ13369.1"/>
    </source>
</evidence>
<dbReference type="Gene3D" id="1.10.10.10">
    <property type="entry name" value="Winged helix-like DNA-binding domain superfamily/Winged helix DNA-binding domain"/>
    <property type="match status" value="1"/>
</dbReference>
<dbReference type="InterPro" id="IPR036390">
    <property type="entry name" value="WH_DNA-bd_sf"/>
</dbReference>
<dbReference type="Pfam" id="PF00126">
    <property type="entry name" value="HTH_1"/>
    <property type="match status" value="1"/>
</dbReference>
<dbReference type="SUPFAM" id="SSF46785">
    <property type="entry name" value="Winged helix' DNA-binding domain"/>
    <property type="match status" value="1"/>
</dbReference>
<reference evidence="6 7" key="1">
    <citation type="submission" date="2013-01" db="EMBL/GenBank/DDBJ databases">
        <title>The Genome Sequence of Clostridium clostridioforme 90A8.</title>
        <authorList>
            <consortium name="The Broad Institute Genome Sequencing Platform"/>
            <person name="Earl A."/>
            <person name="Ward D."/>
            <person name="Feldgarden M."/>
            <person name="Gevers D."/>
            <person name="Courvalin P."/>
            <person name="Lambert T."/>
            <person name="Walker B."/>
            <person name="Young S.K."/>
            <person name="Zeng Q."/>
            <person name="Gargeya S."/>
            <person name="Fitzgerald M."/>
            <person name="Haas B."/>
            <person name="Abouelleil A."/>
            <person name="Alvarado L."/>
            <person name="Arachchi H.M."/>
            <person name="Berlin A.M."/>
            <person name="Chapman S.B."/>
            <person name="Dewar J."/>
            <person name="Goldberg J."/>
            <person name="Griggs A."/>
            <person name="Gujja S."/>
            <person name="Hansen M."/>
            <person name="Howarth C."/>
            <person name="Imamovic A."/>
            <person name="Larimer J."/>
            <person name="McCowan C."/>
            <person name="Murphy C."/>
            <person name="Neiman D."/>
            <person name="Pearson M."/>
            <person name="Priest M."/>
            <person name="Roberts A."/>
            <person name="Saif S."/>
            <person name="Shea T."/>
            <person name="Sisk P."/>
            <person name="Sykes S."/>
            <person name="Wortman J."/>
            <person name="Nusbaum C."/>
            <person name="Birren B."/>
        </authorList>
    </citation>
    <scope>NUCLEOTIDE SEQUENCE [LARGE SCALE GENOMIC DNA]</scope>
    <source>
        <strain evidence="6 7">90A8</strain>
    </source>
</reference>
<keyword evidence="2" id="KW-0805">Transcription regulation</keyword>
<dbReference type="PRINTS" id="PR00039">
    <property type="entry name" value="HTHLYSR"/>
</dbReference>
<dbReference type="GO" id="GO:0032993">
    <property type="term" value="C:protein-DNA complex"/>
    <property type="evidence" value="ECO:0007669"/>
    <property type="project" value="TreeGrafter"/>
</dbReference>
<dbReference type="Pfam" id="PF03466">
    <property type="entry name" value="LysR_substrate"/>
    <property type="match status" value="1"/>
</dbReference>
<accession>A0A0E2HMV2</accession>
<dbReference type="PROSITE" id="PS50931">
    <property type="entry name" value="HTH_LYSR"/>
    <property type="match status" value="1"/>
</dbReference>
<dbReference type="InterPro" id="IPR000847">
    <property type="entry name" value="LysR_HTH_N"/>
</dbReference>
<dbReference type="InterPro" id="IPR036388">
    <property type="entry name" value="WH-like_DNA-bd_sf"/>
</dbReference>
<dbReference type="GeneID" id="57961605"/>
<dbReference type="Gene3D" id="3.40.190.10">
    <property type="entry name" value="Periplasmic binding protein-like II"/>
    <property type="match status" value="2"/>
</dbReference>
<dbReference type="GO" id="GO:0003700">
    <property type="term" value="F:DNA-binding transcription factor activity"/>
    <property type="evidence" value="ECO:0007669"/>
    <property type="project" value="InterPro"/>
</dbReference>
<evidence type="ECO:0000256" key="4">
    <source>
        <dbReference type="ARBA" id="ARBA00023163"/>
    </source>
</evidence>
<dbReference type="GO" id="GO:0003677">
    <property type="term" value="F:DNA binding"/>
    <property type="evidence" value="ECO:0007669"/>
    <property type="project" value="UniProtKB-KW"/>
</dbReference>
<dbReference type="PANTHER" id="PTHR30346:SF0">
    <property type="entry name" value="HCA OPERON TRANSCRIPTIONAL ACTIVATOR HCAR"/>
    <property type="match status" value="1"/>
</dbReference>